<reference evidence="2" key="1">
    <citation type="journal article" date="2015" name="PLoS Genet.">
        <title>Genome Sequence and Transcriptome Analyses of Chrysochromulina tobin: Metabolic Tools for Enhanced Algal Fitness in the Prominent Order Prymnesiales (Haptophyceae).</title>
        <authorList>
            <person name="Hovde B.T."/>
            <person name="Deodato C.R."/>
            <person name="Hunsperger H.M."/>
            <person name="Ryken S.A."/>
            <person name="Yost W."/>
            <person name="Jha R.K."/>
            <person name="Patterson J."/>
            <person name="Monnat R.J. Jr."/>
            <person name="Barlow S.B."/>
            <person name="Starkenburg S.R."/>
            <person name="Cattolico R.A."/>
        </authorList>
    </citation>
    <scope>NUCLEOTIDE SEQUENCE</scope>
    <source>
        <strain evidence="2">CCMP291</strain>
    </source>
</reference>
<dbReference type="AlphaFoldDB" id="A0A0M0LPI6"/>
<organism evidence="1 2">
    <name type="scientific">Chrysochromulina tobinii</name>
    <dbReference type="NCBI Taxonomy" id="1460289"/>
    <lineage>
        <taxon>Eukaryota</taxon>
        <taxon>Haptista</taxon>
        <taxon>Haptophyta</taxon>
        <taxon>Prymnesiophyceae</taxon>
        <taxon>Prymnesiales</taxon>
        <taxon>Chrysochromulinaceae</taxon>
        <taxon>Chrysochromulina</taxon>
    </lineage>
</organism>
<protein>
    <submittedName>
        <fullName evidence="1">Uncharacterized protein</fullName>
    </submittedName>
</protein>
<dbReference type="EMBL" id="JWZX01000491">
    <property type="protein sequence ID" value="KOO52817.1"/>
    <property type="molecule type" value="Genomic_DNA"/>
</dbReference>
<evidence type="ECO:0000313" key="1">
    <source>
        <dbReference type="EMBL" id="KOO52817.1"/>
    </source>
</evidence>
<comment type="caution">
    <text evidence="1">The sequence shown here is derived from an EMBL/GenBank/DDBJ whole genome shotgun (WGS) entry which is preliminary data.</text>
</comment>
<dbReference type="Proteomes" id="UP000037460">
    <property type="component" value="Unassembled WGS sequence"/>
</dbReference>
<keyword evidence="2" id="KW-1185">Reference proteome</keyword>
<name>A0A0M0LPI6_9EUKA</name>
<proteinExistence type="predicted"/>
<sequence length="347" mass="37281">MPTDYNAYFDFSRGPPDVTGLSTKERLEVMRQYRQYSERAIEFDFTQGPPDVSHLEGMERLNVLRQYRQWQESQKGAFGGHAIEDTLVAPPAGVVATRHDVRFETATPRMGSAHQTSTGGPPWQPALQGPDGAPYLPIGALSLESEEGAAGVKSGAHGSVYTYFERPLTARDAHRVPPTAMQPSPVKPVVSLHEQALAEAAARAEAAAGAAGVSSTAHPTAWLGGWLDGDTPRNCRRLIPVAEKAPGVTEQRVFCPELAPDESLAEATRERRLQLLEARQAHEAAALAAKTAALEVMTALIAADCGGLRLWPTKTGMKTALIAADCGGLRLIGTTCDPLIRCRRSRG</sequence>
<evidence type="ECO:0000313" key="2">
    <source>
        <dbReference type="Proteomes" id="UP000037460"/>
    </source>
</evidence>
<gene>
    <name evidence="1" type="ORF">Ctob_013253</name>
</gene>
<accession>A0A0M0LPI6</accession>